<evidence type="ECO:0000313" key="13">
    <source>
        <dbReference type="EMBL" id="HDS10328.1"/>
    </source>
</evidence>
<comment type="catalytic activity">
    <reaction evidence="11">
        <text>heme b + (2E,6E)-farnesyl diphosphate + H2O = Fe(II)-heme o + diphosphate</text>
        <dbReference type="Rhea" id="RHEA:28070"/>
        <dbReference type="ChEBI" id="CHEBI:15377"/>
        <dbReference type="ChEBI" id="CHEBI:33019"/>
        <dbReference type="ChEBI" id="CHEBI:60344"/>
        <dbReference type="ChEBI" id="CHEBI:60530"/>
        <dbReference type="ChEBI" id="CHEBI:175763"/>
        <dbReference type="EC" id="2.5.1.141"/>
    </reaction>
</comment>
<keyword evidence="7 12" id="KW-0812">Transmembrane</keyword>
<proteinExistence type="inferred from homology"/>
<evidence type="ECO:0000256" key="7">
    <source>
        <dbReference type="ARBA" id="ARBA00022692"/>
    </source>
</evidence>
<dbReference type="Gene3D" id="1.10.357.140">
    <property type="entry name" value="UbiA prenyltransferase"/>
    <property type="match status" value="1"/>
</dbReference>
<comment type="subcellular location">
    <subcellularLocation>
        <location evidence="2">Cell membrane</location>
        <topology evidence="2">Multi-pass membrane protein</topology>
    </subcellularLocation>
</comment>
<dbReference type="EMBL" id="DSDY01000055">
    <property type="protein sequence ID" value="HDS10328.1"/>
    <property type="molecule type" value="Genomic_DNA"/>
</dbReference>
<feature type="transmembrane region" description="Helical" evidence="12">
    <location>
        <begin position="38"/>
        <end position="62"/>
    </location>
</feature>
<dbReference type="PANTHER" id="PTHR43448:SF2">
    <property type="entry name" value="PROTOHEME IX FARNESYLTRANSFERASE, MITOCHONDRIAL"/>
    <property type="match status" value="1"/>
</dbReference>
<comment type="function">
    <text evidence="1">Converts heme B (protoheme IX) to heme O by substitution of the vinyl group on carbon 2 of heme B porphyrin ring with a hydroxyethyl farnesyl side group.</text>
</comment>
<reference evidence="13" key="1">
    <citation type="journal article" date="2020" name="mSystems">
        <title>Genome- and Community-Level Interaction Insights into Carbon Utilization and Element Cycling Functions of Hydrothermarchaeota in Hydrothermal Sediment.</title>
        <authorList>
            <person name="Zhou Z."/>
            <person name="Liu Y."/>
            <person name="Xu W."/>
            <person name="Pan J."/>
            <person name="Luo Z.H."/>
            <person name="Li M."/>
        </authorList>
    </citation>
    <scope>NUCLEOTIDE SEQUENCE [LARGE SCALE GENOMIC DNA]</scope>
    <source>
        <strain evidence="13">SpSt-123</strain>
    </source>
</reference>
<dbReference type="EC" id="2.5.1.141" evidence="5"/>
<keyword evidence="9" id="KW-0350">Heme biosynthesis</keyword>
<dbReference type="PROSITE" id="PS00943">
    <property type="entry name" value="UBIA"/>
    <property type="match status" value="1"/>
</dbReference>
<dbReference type="GO" id="GO:0048034">
    <property type="term" value="P:heme O biosynthetic process"/>
    <property type="evidence" value="ECO:0007669"/>
    <property type="project" value="UniProtKB-UniPathway"/>
</dbReference>
<dbReference type="InterPro" id="IPR044878">
    <property type="entry name" value="UbiA_sf"/>
</dbReference>
<evidence type="ECO:0000256" key="9">
    <source>
        <dbReference type="ARBA" id="ARBA00023133"/>
    </source>
</evidence>
<dbReference type="InterPro" id="IPR030470">
    <property type="entry name" value="UbiA_prenylTrfase_CS"/>
</dbReference>
<dbReference type="AlphaFoldDB" id="A0A7C1I556"/>
<dbReference type="InterPro" id="IPR000537">
    <property type="entry name" value="UbiA_prenyltransferase"/>
</dbReference>
<evidence type="ECO:0000256" key="10">
    <source>
        <dbReference type="ARBA" id="ARBA00023136"/>
    </source>
</evidence>
<dbReference type="GO" id="GO:0005886">
    <property type="term" value="C:plasma membrane"/>
    <property type="evidence" value="ECO:0007669"/>
    <property type="project" value="UniProtKB-SubCell"/>
</dbReference>
<dbReference type="UniPathway" id="UPA00834">
    <property type="reaction ID" value="UER00712"/>
</dbReference>
<dbReference type="InterPro" id="IPR006369">
    <property type="entry name" value="Protohaem_IX_farnesylTrfase"/>
</dbReference>
<sequence length="93" mass="10285">MSKVKSIVVELFKLKQTVLLILTGIFAYLIAAGGDSSLIVLAKLTLSMFLTISGTTGFNMVLDRDIDALMFRTRSRPLPDGRLSVSESFFIQR</sequence>
<gene>
    <name evidence="13" type="ORF">ENO04_01700</name>
</gene>
<comment type="similarity">
    <text evidence="4">In the C-terminal section; belongs to the UbiA prenyltransferase family. Protoheme IX farnesyltransferase subfamily.</text>
</comment>
<evidence type="ECO:0000256" key="6">
    <source>
        <dbReference type="ARBA" id="ARBA00022679"/>
    </source>
</evidence>
<comment type="caution">
    <text evidence="13">The sequence shown here is derived from an EMBL/GenBank/DDBJ whole genome shotgun (WGS) entry which is preliminary data.</text>
</comment>
<evidence type="ECO:0000256" key="11">
    <source>
        <dbReference type="ARBA" id="ARBA00047690"/>
    </source>
</evidence>
<keyword evidence="10 12" id="KW-0472">Membrane</keyword>
<comment type="pathway">
    <text evidence="3">Porphyrin-containing compound metabolism; heme O biosynthesis; heme O from protoheme: step 1/1.</text>
</comment>
<evidence type="ECO:0000256" key="3">
    <source>
        <dbReference type="ARBA" id="ARBA00004919"/>
    </source>
</evidence>
<keyword evidence="8 12" id="KW-1133">Transmembrane helix</keyword>
<evidence type="ECO:0000256" key="4">
    <source>
        <dbReference type="ARBA" id="ARBA00010223"/>
    </source>
</evidence>
<protein>
    <recommendedName>
        <fullName evidence="5">heme o synthase</fullName>
        <ecNumber evidence="5">2.5.1.141</ecNumber>
    </recommendedName>
</protein>
<feature type="transmembrane region" description="Helical" evidence="12">
    <location>
        <begin position="12"/>
        <end position="32"/>
    </location>
</feature>
<evidence type="ECO:0000256" key="5">
    <source>
        <dbReference type="ARBA" id="ARBA00012292"/>
    </source>
</evidence>
<organism evidence="13">
    <name type="scientific">Fervidicoccus fontis</name>
    <dbReference type="NCBI Taxonomy" id="683846"/>
    <lineage>
        <taxon>Archaea</taxon>
        <taxon>Thermoproteota</taxon>
        <taxon>Thermoprotei</taxon>
        <taxon>Fervidicoccales</taxon>
        <taxon>Fervidicoccaceae</taxon>
        <taxon>Fervidicoccus</taxon>
    </lineage>
</organism>
<name>A0A7C1I556_9CREN</name>
<evidence type="ECO:0000256" key="1">
    <source>
        <dbReference type="ARBA" id="ARBA00004019"/>
    </source>
</evidence>
<evidence type="ECO:0000256" key="2">
    <source>
        <dbReference type="ARBA" id="ARBA00004651"/>
    </source>
</evidence>
<dbReference type="GO" id="GO:0008495">
    <property type="term" value="F:protoheme IX farnesyltransferase activity"/>
    <property type="evidence" value="ECO:0007669"/>
    <property type="project" value="UniProtKB-EC"/>
</dbReference>
<dbReference type="PANTHER" id="PTHR43448">
    <property type="entry name" value="PROTOHEME IX FARNESYLTRANSFERASE, MITOCHONDRIAL"/>
    <property type="match status" value="1"/>
</dbReference>
<keyword evidence="6" id="KW-0808">Transferase</keyword>
<dbReference type="Pfam" id="PF01040">
    <property type="entry name" value="UbiA"/>
    <property type="match status" value="1"/>
</dbReference>
<evidence type="ECO:0000256" key="8">
    <source>
        <dbReference type="ARBA" id="ARBA00022989"/>
    </source>
</evidence>
<accession>A0A7C1I556</accession>
<evidence type="ECO:0000256" key="12">
    <source>
        <dbReference type="SAM" id="Phobius"/>
    </source>
</evidence>